<evidence type="ECO:0000256" key="4">
    <source>
        <dbReference type="ARBA" id="ARBA00022989"/>
    </source>
</evidence>
<comment type="caution">
    <text evidence="9">The sequence shown here is derived from an EMBL/GenBank/DDBJ whole genome shotgun (WGS) entry which is preliminary data.</text>
</comment>
<feature type="transmembrane region" description="Helical" evidence="7">
    <location>
        <begin position="51"/>
        <end position="71"/>
    </location>
</feature>
<reference evidence="9" key="1">
    <citation type="journal article" date="2020" name="Fungal Divers.">
        <title>Resolving the Mortierellaceae phylogeny through synthesis of multi-gene phylogenetics and phylogenomics.</title>
        <authorList>
            <person name="Vandepol N."/>
            <person name="Liber J."/>
            <person name="Desiro A."/>
            <person name="Na H."/>
            <person name="Kennedy M."/>
            <person name="Barry K."/>
            <person name="Grigoriev I.V."/>
            <person name="Miller A.N."/>
            <person name="O'Donnell K."/>
            <person name="Stajich J.E."/>
            <person name="Bonito G."/>
        </authorList>
    </citation>
    <scope>NUCLEOTIDE SEQUENCE</scope>
    <source>
        <strain evidence="9">REB-010B</strain>
    </source>
</reference>
<dbReference type="EMBL" id="JAAAIP010000442">
    <property type="protein sequence ID" value="KAG0317081.1"/>
    <property type="molecule type" value="Genomic_DNA"/>
</dbReference>
<keyword evidence="3 7" id="KW-0812">Transmembrane</keyword>
<evidence type="ECO:0000313" key="9">
    <source>
        <dbReference type="EMBL" id="KAG0317081.1"/>
    </source>
</evidence>
<evidence type="ECO:0000256" key="2">
    <source>
        <dbReference type="ARBA" id="ARBA00009989"/>
    </source>
</evidence>
<comment type="similarity">
    <text evidence="2">Belongs to the peptidase M50A family.</text>
</comment>
<evidence type="ECO:0000256" key="1">
    <source>
        <dbReference type="ARBA" id="ARBA00004127"/>
    </source>
</evidence>
<evidence type="ECO:0000256" key="7">
    <source>
        <dbReference type="SAM" id="Phobius"/>
    </source>
</evidence>
<dbReference type="GO" id="GO:1905897">
    <property type="term" value="P:regulation of response to endoplasmic reticulum stress"/>
    <property type="evidence" value="ECO:0007669"/>
    <property type="project" value="TreeGrafter"/>
</dbReference>
<dbReference type="AlphaFoldDB" id="A0A9P6UR23"/>
<feature type="transmembrane region" description="Helical" evidence="7">
    <location>
        <begin position="593"/>
        <end position="618"/>
    </location>
</feature>
<dbReference type="OrthoDB" id="7694678at2759"/>
<dbReference type="GO" id="GO:0016020">
    <property type="term" value="C:membrane"/>
    <property type="evidence" value="ECO:0007669"/>
    <property type="project" value="InterPro"/>
</dbReference>
<evidence type="ECO:0000259" key="8">
    <source>
        <dbReference type="Pfam" id="PF02163"/>
    </source>
</evidence>
<dbReference type="InterPro" id="IPR008915">
    <property type="entry name" value="Peptidase_M50"/>
</dbReference>
<dbReference type="GO" id="GO:0031293">
    <property type="term" value="P:membrane protein intracellular domain proteolysis"/>
    <property type="evidence" value="ECO:0007669"/>
    <property type="project" value="TreeGrafter"/>
</dbReference>
<dbReference type="InterPro" id="IPR001193">
    <property type="entry name" value="MBTPS2"/>
</dbReference>
<keyword evidence="4 7" id="KW-1133">Transmembrane helix</keyword>
<sequence length="619" mass="66818">MSPGGTTVSKPVPPSSGLLVKPFHIRFSTTGLNSFFFRLGNAPKLAIFWRVWYGLGVVFGMLAMVLGWALLLFAAIKLILLAVSFVLTLLGSSSSIWGSDVAQDHQRGKGSTNRFAKRGLHEEMGSTSSNSGTTSSLGSTNTGDNEMVFVPVIPGVTLPLSHLPYYLIALLVSGVYHEAGHAIAAAREKTQVSTTGIFLYILYPGAFVDISSRALSIMSPLQQLRVICAGVWHNAVMFVAAWIFLSSGAMQLSFRIMGWKHMDDGLSVVNIDPQSPLGAVLKVGSIVRQVDDVSLKGDPLDIWSRTLLPSSTTQDHGADQSALDSGFCIPNTLLFLKPSDCCLFTPEMRFGHAKDESLSCFTPFDPSNGPSVPREDVGDGERVLAKNGQCLPSFDILANPRPNRCTVGKPTCGEGETCYRPFNPYRTASMVRLYCTTPSWELKKPLPDTNSKAGADQTDSSRSVLYDKVVLYQGDPKDIWEAVQVTTMASRWSFLPLWLPNAILLTIRYTMSFSLALAVLNIVPARHLDGHHALKAFAALVQSFQQSYKSTQSVRDSLQECLIDGGSSLSGGGLSSSISTASFAKSSKIVKGIVVSTTVLLGGVMVGSLLQLIGTFIWK</sequence>
<dbReference type="PANTHER" id="PTHR13325">
    <property type="entry name" value="PROTEASE M50 MEMBRANE-BOUND TRANSCRIPTION FACTOR SITE 2 PROTEASE"/>
    <property type="match status" value="1"/>
</dbReference>
<comment type="subcellular location">
    <subcellularLocation>
        <location evidence="1">Endomembrane system</location>
        <topology evidence="1">Multi-pass membrane protein</topology>
    </subcellularLocation>
</comment>
<dbReference type="GO" id="GO:0005737">
    <property type="term" value="C:cytoplasm"/>
    <property type="evidence" value="ECO:0007669"/>
    <property type="project" value="TreeGrafter"/>
</dbReference>
<feature type="transmembrane region" description="Helical" evidence="7">
    <location>
        <begin position="78"/>
        <end position="97"/>
    </location>
</feature>
<protein>
    <recommendedName>
        <fullName evidence="6">Endopeptidase S2P</fullName>
    </recommendedName>
</protein>
<proteinExistence type="inferred from homology"/>
<feature type="transmembrane region" description="Helical" evidence="7">
    <location>
        <begin position="197"/>
        <end position="218"/>
    </location>
</feature>
<keyword evidence="9" id="KW-0645">Protease</keyword>
<dbReference type="PANTHER" id="PTHR13325:SF3">
    <property type="entry name" value="MEMBRANE-BOUND TRANSCRIPTION FACTOR SITE-2 PROTEASE"/>
    <property type="match status" value="1"/>
</dbReference>
<evidence type="ECO:0000256" key="3">
    <source>
        <dbReference type="ARBA" id="ARBA00022692"/>
    </source>
</evidence>
<keyword evidence="10" id="KW-1185">Reference proteome</keyword>
<evidence type="ECO:0000256" key="5">
    <source>
        <dbReference type="ARBA" id="ARBA00023136"/>
    </source>
</evidence>
<dbReference type="GO" id="GO:0012505">
    <property type="term" value="C:endomembrane system"/>
    <property type="evidence" value="ECO:0007669"/>
    <property type="project" value="UniProtKB-SubCell"/>
</dbReference>
<dbReference type="GO" id="GO:0004222">
    <property type="term" value="F:metalloendopeptidase activity"/>
    <property type="evidence" value="ECO:0007669"/>
    <property type="project" value="InterPro"/>
</dbReference>
<organism evidence="9 10">
    <name type="scientific">Dissophora globulifera</name>
    <dbReference type="NCBI Taxonomy" id="979702"/>
    <lineage>
        <taxon>Eukaryota</taxon>
        <taxon>Fungi</taxon>
        <taxon>Fungi incertae sedis</taxon>
        <taxon>Mucoromycota</taxon>
        <taxon>Mortierellomycotina</taxon>
        <taxon>Mortierellomycetes</taxon>
        <taxon>Mortierellales</taxon>
        <taxon>Mortierellaceae</taxon>
        <taxon>Dissophora</taxon>
    </lineage>
</organism>
<feature type="transmembrane region" description="Helical" evidence="7">
    <location>
        <begin position="224"/>
        <end position="245"/>
    </location>
</feature>
<evidence type="ECO:0000313" key="10">
    <source>
        <dbReference type="Proteomes" id="UP000738325"/>
    </source>
</evidence>
<keyword evidence="5 7" id="KW-0472">Membrane</keyword>
<gene>
    <name evidence="9" type="primary">MBTPS2</name>
    <name evidence="9" type="ORF">BGZ99_006514</name>
</gene>
<keyword evidence="9" id="KW-0378">Hydrolase</keyword>
<dbReference type="PRINTS" id="PR01000">
    <property type="entry name" value="SREBPS2PTASE"/>
</dbReference>
<dbReference type="Proteomes" id="UP000738325">
    <property type="component" value="Unassembled WGS sequence"/>
</dbReference>
<dbReference type="Pfam" id="PF02163">
    <property type="entry name" value="Peptidase_M50"/>
    <property type="match status" value="1"/>
</dbReference>
<dbReference type="InterPro" id="IPR036034">
    <property type="entry name" value="PDZ_sf"/>
</dbReference>
<dbReference type="SUPFAM" id="SSF50156">
    <property type="entry name" value="PDZ domain-like"/>
    <property type="match status" value="1"/>
</dbReference>
<feature type="domain" description="Peptidase M50" evidence="8">
    <location>
        <begin position="165"/>
        <end position="541"/>
    </location>
</feature>
<name>A0A9P6UR23_9FUNG</name>
<accession>A0A9P6UR23</accession>
<evidence type="ECO:0000256" key="6">
    <source>
        <dbReference type="ARBA" id="ARBA00032658"/>
    </source>
</evidence>